<comment type="caution">
    <text evidence="8">The sequence shown here is derived from an EMBL/GenBank/DDBJ whole genome shotgun (WGS) entry which is preliminary data.</text>
</comment>
<dbReference type="NCBIfam" id="TIGR00357">
    <property type="entry name" value="peptide-methionine (R)-S-oxide reductase MsrB"/>
    <property type="match status" value="1"/>
</dbReference>
<feature type="binding site" evidence="6">
    <location>
        <position position="100"/>
    </location>
    <ligand>
        <name>Zn(2+)</name>
        <dbReference type="ChEBI" id="CHEBI:29105"/>
    </ligand>
</feature>
<dbReference type="Proteomes" id="UP000189681">
    <property type="component" value="Unassembled WGS sequence"/>
</dbReference>
<dbReference type="GO" id="GO:0006979">
    <property type="term" value="P:response to oxidative stress"/>
    <property type="evidence" value="ECO:0007669"/>
    <property type="project" value="InterPro"/>
</dbReference>
<feature type="binding site" evidence="6">
    <location>
        <position position="48"/>
    </location>
    <ligand>
        <name>Zn(2+)</name>
        <dbReference type="ChEBI" id="CHEBI:29105"/>
    </ligand>
</feature>
<keyword evidence="4 6" id="KW-0560">Oxidoreductase</keyword>
<dbReference type="InterPro" id="IPR028427">
    <property type="entry name" value="Met_Sox_Rdtase_MsrB"/>
</dbReference>
<keyword evidence="3 6" id="KW-0862">Zinc</keyword>
<evidence type="ECO:0000256" key="5">
    <source>
        <dbReference type="ARBA" id="ARBA00048488"/>
    </source>
</evidence>
<feature type="binding site" evidence="6">
    <location>
        <position position="51"/>
    </location>
    <ligand>
        <name>Zn(2+)</name>
        <dbReference type="ChEBI" id="CHEBI:29105"/>
    </ligand>
</feature>
<evidence type="ECO:0000313" key="8">
    <source>
        <dbReference type="EMBL" id="OOP56697.1"/>
    </source>
</evidence>
<dbReference type="GO" id="GO:0030091">
    <property type="term" value="P:protein repair"/>
    <property type="evidence" value="ECO:0007669"/>
    <property type="project" value="InterPro"/>
</dbReference>
<dbReference type="FunFam" id="2.170.150.20:FF:000001">
    <property type="entry name" value="Peptide methionine sulfoxide reductase MsrB"/>
    <property type="match status" value="1"/>
</dbReference>
<dbReference type="GO" id="GO:0008270">
    <property type="term" value="F:zinc ion binding"/>
    <property type="evidence" value="ECO:0007669"/>
    <property type="project" value="UniProtKB-UniRule"/>
</dbReference>
<comment type="cofactor">
    <cofactor evidence="6">
        <name>Zn(2+)</name>
        <dbReference type="ChEBI" id="CHEBI:29105"/>
    </cofactor>
    <text evidence="6">Binds 1 zinc ion per subunit. The zinc ion is important for the structural integrity of the protein.</text>
</comment>
<dbReference type="STRING" id="1004156.AYP45_07675"/>
<feature type="domain" description="MsrB" evidence="7">
    <location>
        <begin position="9"/>
        <end position="131"/>
    </location>
</feature>
<sequence>MPEKVVKSDDEWKRTLTPVQYKILRQKGTEPPFTGEYHDFKGKGIFQCVGCGNDLFRSEAKFDSGTGWPSFWEPISEQNVDTATDTSHGMVRTEVTCNRCDAHLGHVFHDGPPPTSLRYCINSAALSFVKKEKE</sequence>
<feature type="binding site" evidence="6">
    <location>
        <position position="97"/>
    </location>
    <ligand>
        <name>Zn(2+)</name>
        <dbReference type="ChEBI" id="CHEBI:29105"/>
    </ligand>
</feature>
<evidence type="ECO:0000259" key="7">
    <source>
        <dbReference type="PROSITE" id="PS51790"/>
    </source>
</evidence>
<accession>A0A1V4AUA9</accession>
<dbReference type="GO" id="GO:0005737">
    <property type="term" value="C:cytoplasm"/>
    <property type="evidence" value="ECO:0007669"/>
    <property type="project" value="TreeGrafter"/>
</dbReference>
<evidence type="ECO:0000256" key="2">
    <source>
        <dbReference type="ARBA" id="ARBA00022723"/>
    </source>
</evidence>
<evidence type="ECO:0000256" key="4">
    <source>
        <dbReference type="ARBA" id="ARBA00023002"/>
    </source>
</evidence>
<dbReference type="Gene3D" id="2.170.150.20">
    <property type="entry name" value="Peptide methionine sulfoxide reductase"/>
    <property type="match status" value="1"/>
</dbReference>
<reference evidence="8 9" key="1">
    <citation type="journal article" date="2017" name="Water Res.">
        <title>Discovery and metagenomic analysis of an anammox bacterial enrichment related to Candidatus "Brocadia caroliniensis" in a full-scale glycerol-fed nitritation-denitritation separate centrate treatment process.</title>
        <authorList>
            <person name="Park H."/>
            <person name="Brotto A.C."/>
            <person name="van Loosdrecht M.C."/>
            <person name="Chandran K."/>
        </authorList>
    </citation>
    <scope>NUCLEOTIDE SEQUENCE [LARGE SCALE GENOMIC DNA]</scope>
    <source>
        <strain evidence="8">26THWARD</strain>
    </source>
</reference>
<proteinExistence type="inferred from homology"/>
<comment type="similarity">
    <text evidence="1 6">Belongs to the MsrB Met sulfoxide reductase family.</text>
</comment>
<evidence type="ECO:0000256" key="3">
    <source>
        <dbReference type="ARBA" id="ARBA00022833"/>
    </source>
</evidence>
<dbReference type="PANTHER" id="PTHR10173:SF52">
    <property type="entry name" value="METHIONINE-R-SULFOXIDE REDUCTASE B1"/>
    <property type="match status" value="1"/>
</dbReference>
<evidence type="ECO:0000256" key="6">
    <source>
        <dbReference type="HAMAP-Rule" id="MF_01400"/>
    </source>
</evidence>
<evidence type="ECO:0000256" key="1">
    <source>
        <dbReference type="ARBA" id="ARBA00007174"/>
    </source>
</evidence>
<dbReference type="SUPFAM" id="SSF51316">
    <property type="entry name" value="Mss4-like"/>
    <property type="match status" value="1"/>
</dbReference>
<dbReference type="InterPro" id="IPR002579">
    <property type="entry name" value="Met_Sox_Rdtase_MsrB_dom"/>
</dbReference>
<keyword evidence="2 6" id="KW-0479">Metal-binding</keyword>
<organism evidence="8 9">
    <name type="scientific">Candidatus Brocadia carolinensis</name>
    <dbReference type="NCBI Taxonomy" id="1004156"/>
    <lineage>
        <taxon>Bacteria</taxon>
        <taxon>Pseudomonadati</taxon>
        <taxon>Planctomycetota</taxon>
        <taxon>Candidatus Brocadiia</taxon>
        <taxon>Candidatus Brocadiales</taxon>
        <taxon>Candidatus Brocadiaceae</taxon>
        <taxon>Candidatus Brocadia</taxon>
    </lineage>
</organism>
<gene>
    <name evidence="6" type="primary">msrB</name>
    <name evidence="8" type="ORF">AYP45_07675</name>
</gene>
<dbReference type="GO" id="GO:0033743">
    <property type="term" value="F:peptide-methionine (R)-S-oxide reductase activity"/>
    <property type="evidence" value="ECO:0007669"/>
    <property type="project" value="UniProtKB-UniRule"/>
</dbReference>
<dbReference type="HAMAP" id="MF_01400">
    <property type="entry name" value="MsrB"/>
    <property type="match status" value="1"/>
</dbReference>
<feature type="active site" description="Nucleophile" evidence="6">
    <location>
        <position position="120"/>
    </location>
</feature>
<protein>
    <recommendedName>
        <fullName evidence="6">Peptide methionine sulfoxide reductase MsrB</fullName>
        <ecNumber evidence="6">1.8.4.12</ecNumber>
    </recommendedName>
    <alternativeName>
        <fullName evidence="6">Peptide-methionine (R)-S-oxide reductase</fullName>
    </alternativeName>
</protein>
<dbReference type="EMBL" id="AYTS01000064">
    <property type="protein sequence ID" value="OOP56697.1"/>
    <property type="molecule type" value="Genomic_DNA"/>
</dbReference>
<dbReference type="EC" id="1.8.4.12" evidence="6"/>
<dbReference type="Pfam" id="PF01641">
    <property type="entry name" value="SelR"/>
    <property type="match status" value="1"/>
</dbReference>
<dbReference type="AlphaFoldDB" id="A0A1V4AUA9"/>
<dbReference type="InterPro" id="IPR011057">
    <property type="entry name" value="Mss4-like_sf"/>
</dbReference>
<dbReference type="PROSITE" id="PS51790">
    <property type="entry name" value="MSRB"/>
    <property type="match status" value="1"/>
</dbReference>
<name>A0A1V4AUA9_9BACT</name>
<evidence type="ECO:0000313" key="9">
    <source>
        <dbReference type="Proteomes" id="UP000189681"/>
    </source>
</evidence>
<comment type="catalytic activity">
    <reaction evidence="5 6">
        <text>L-methionyl-[protein] + [thioredoxin]-disulfide + H2O = L-methionyl-(R)-S-oxide-[protein] + [thioredoxin]-dithiol</text>
        <dbReference type="Rhea" id="RHEA:24164"/>
        <dbReference type="Rhea" id="RHEA-COMP:10698"/>
        <dbReference type="Rhea" id="RHEA-COMP:10700"/>
        <dbReference type="Rhea" id="RHEA-COMP:12313"/>
        <dbReference type="Rhea" id="RHEA-COMP:12314"/>
        <dbReference type="ChEBI" id="CHEBI:15377"/>
        <dbReference type="ChEBI" id="CHEBI:16044"/>
        <dbReference type="ChEBI" id="CHEBI:29950"/>
        <dbReference type="ChEBI" id="CHEBI:45764"/>
        <dbReference type="ChEBI" id="CHEBI:50058"/>
        <dbReference type="EC" id="1.8.4.12"/>
    </reaction>
</comment>
<dbReference type="PANTHER" id="PTHR10173">
    <property type="entry name" value="METHIONINE SULFOXIDE REDUCTASE"/>
    <property type="match status" value="1"/>
</dbReference>